<dbReference type="Proteomes" id="UP000472676">
    <property type="component" value="Unassembled WGS sequence"/>
</dbReference>
<dbReference type="AlphaFoldDB" id="A0A6M2BT60"/>
<dbReference type="InterPro" id="IPR006143">
    <property type="entry name" value="RND_pump_MFP"/>
</dbReference>
<dbReference type="NCBIfam" id="TIGR01730">
    <property type="entry name" value="RND_mfp"/>
    <property type="match status" value="1"/>
</dbReference>
<evidence type="ECO:0000256" key="2">
    <source>
        <dbReference type="SAM" id="SignalP"/>
    </source>
</evidence>
<keyword evidence="2" id="KW-0732">Signal</keyword>
<evidence type="ECO:0000256" key="1">
    <source>
        <dbReference type="ARBA" id="ARBA00009477"/>
    </source>
</evidence>
<dbReference type="SUPFAM" id="SSF111369">
    <property type="entry name" value="HlyD-like secretion proteins"/>
    <property type="match status" value="1"/>
</dbReference>
<dbReference type="PANTHER" id="PTHR30469:SF15">
    <property type="entry name" value="HLYD FAMILY OF SECRETION PROTEINS"/>
    <property type="match status" value="1"/>
</dbReference>
<reference evidence="4 5" key="1">
    <citation type="journal article" date="2014" name="Int. J. Syst. Evol. Microbiol.">
        <title>Solimonas terrae sp. nov., isolated from soil.</title>
        <authorList>
            <person name="Kim S.J."/>
            <person name="Moon J.Y."/>
            <person name="Weon H.Y."/>
            <person name="Ahn J.H."/>
            <person name="Chen W.M."/>
            <person name="Kwon S.W."/>
        </authorList>
    </citation>
    <scope>NUCLEOTIDE SEQUENCE [LARGE SCALE GENOMIC DNA]</scope>
    <source>
        <strain evidence="4 5">KIS83-12</strain>
    </source>
</reference>
<dbReference type="Gene3D" id="2.40.50.100">
    <property type="match status" value="1"/>
</dbReference>
<proteinExistence type="inferred from homology"/>
<evidence type="ECO:0000313" key="5">
    <source>
        <dbReference type="Proteomes" id="UP000472676"/>
    </source>
</evidence>
<dbReference type="PROSITE" id="PS51257">
    <property type="entry name" value="PROKAR_LIPOPROTEIN"/>
    <property type="match status" value="1"/>
</dbReference>
<dbReference type="RefSeq" id="WP_166255915.1">
    <property type="nucleotide sequence ID" value="NZ_JAAMOW010000004.1"/>
</dbReference>
<dbReference type="Gene3D" id="1.10.287.470">
    <property type="entry name" value="Helix hairpin bin"/>
    <property type="match status" value="1"/>
</dbReference>
<protein>
    <submittedName>
        <fullName evidence="4">Efflux RND transporter periplasmic adaptor subunit</fullName>
    </submittedName>
</protein>
<organism evidence="4 5">
    <name type="scientific">Solimonas terrae</name>
    <dbReference type="NCBI Taxonomy" id="1396819"/>
    <lineage>
        <taxon>Bacteria</taxon>
        <taxon>Pseudomonadati</taxon>
        <taxon>Pseudomonadota</taxon>
        <taxon>Gammaproteobacteria</taxon>
        <taxon>Nevskiales</taxon>
        <taxon>Nevskiaceae</taxon>
        <taxon>Solimonas</taxon>
    </lineage>
</organism>
<feature type="chain" id="PRO_5026722888" evidence="2">
    <location>
        <begin position="26"/>
        <end position="347"/>
    </location>
</feature>
<evidence type="ECO:0000313" key="4">
    <source>
        <dbReference type="EMBL" id="NGY05157.1"/>
    </source>
</evidence>
<comment type="caution">
    <text evidence="4">The sequence shown here is derived from an EMBL/GenBank/DDBJ whole genome shotgun (WGS) entry which is preliminary data.</text>
</comment>
<feature type="signal peptide" evidence="2">
    <location>
        <begin position="1"/>
        <end position="25"/>
    </location>
</feature>
<gene>
    <name evidence="4" type="ORF">G7Y85_10285</name>
</gene>
<dbReference type="GO" id="GO:1990281">
    <property type="term" value="C:efflux pump complex"/>
    <property type="evidence" value="ECO:0007669"/>
    <property type="project" value="TreeGrafter"/>
</dbReference>
<dbReference type="Gene3D" id="2.40.30.170">
    <property type="match status" value="1"/>
</dbReference>
<name>A0A6M2BT60_9GAMM</name>
<dbReference type="EMBL" id="JAAMOW010000004">
    <property type="protein sequence ID" value="NGY05157.1"/>
    <property type="molecule type" value="Genomic_DNA"/>
</dbReference>
<evidence type="ECO:0000259" key="3">
    <source>
        <dbReference type="Pfam" id="PF25973"/>
    </source>
</evidence>
<feature type="domain" description="CzcB-like barrel-sandwich hybrid" evidence="3">
    <location>
        <begin position="65"/>
        <end position="185"/>
    </location>
</feature>
<accession>A0A6M2BT60</accession>
<sequence length="347" mass="36367">MNIARVLLPCLLLVTGACHRQTATADTTPPPRAVRAVTVVQGPAEAPIVATGLLATRDEVQLGFKTGGVVHSVAVRSGDTVHAGQVLAQVELAEIDAGLAQAQASYEKSTRDLARGRKLFAEDVITREQLDDLGTAATVARAQLDAAEYNRGHAQIVAPGDGVVLRRMVEPGETVAPGQPVLSLSQSNSGHVLKLGLADRDIVRVQLGDHATVRFDAYPQRRFDATVIEIGHGADPRNGTFAVELEIADDPNAPKSLPSGLVGTASIVARGAGATRSYLPLTALVEGDQRAMTIFTLHGDVVHRQTVAVAFVADDRAALVDALPADTRVVTDGAAYLADGDTVRVVE</sequence>
<keyword evidence="5" id="KW-1185">Reference proteome</keyword>
<dbReference type="Gene3D" id="2.40.420.20">
    <property type="match status" value="1"/>
</dbReference>
<dbReference type="GO" id="GO:0015562">
    <property type="term" value="F:efflux transmembrane transporter activity"/>
    <property type="evidence" value="ECO:0007669"/>
    <property type="project" value="TreeGrafter"/>
</dbReference>
<dbReference type="Pfam" id="PF25973">
    <property type="entry name" value="BSH_CzcB"/>
    <property type="match status" value="1"/>
</dbReference>
<dbReference type="PANTHER" id="PTHR30469">
    <property type="entry name" value="MULTIDRUG RESISTANCE PROTEIN MDTA"/>
    <property type="match status" value="1"/>
</dbReference>
<dbReference type="InterPro" id="IPR058647">
    <property type="entry name" value="BSH_CzcB-like"/>
</dbReference>
<comment type="similarity">
    <text evidence="1">Belongs to the membrane fusion protein (MFP) (TC 8.A.1) family.</text>
</comment>